<dbReference type="GO" id="GO:0000977">
    <property type="term" value="F:RNA polymerase II transcription regulatory region sequence-specific DNA binding"/>
    <property type="evidence" value="ECO:0007669"/>
    <property type="project" value="TreeGrafter"/>
</dbReference>
<name>E0VAP0_PEDHC</name>
<evidence type="ECO:0000256" key="2">
    <source>
        <dbReference type="ARBA" id="ARBA00022737"/>
    </source>
</evidence>
<dbReference type="OMA" id="SVICESC"/>
<reference evidence="9" key="3">
    <citation type="submission" date="2021-02" db="UniProtKB">
        <authorList>
            <consortium name="EnsemblMetazoa"/>
        </authorList>
    </citation>
    <scope>IDENTIFICATION</scope>
    <source>
        <strain evidence="9">USDA</strain>
    </source>
</reference>
<feature type="compositionally biased region" description="Basic residues" evidence="6">
    <location>
        <begin position="206"/>
        <end position="215"/>
    </location>
</feature>
<evidence type="ECO:0000256" key="3">
    <source>
        <dbReference type="ARBA" id="ARBA00022771"/>
    </source>
</evidence>
<dbReference type="AlphaFoldDB" id="E0VAP0"/>
<accession>E0VAP0</accession>
<dbReference type="PROSITE" id="PS00028">
    <property type="entry name" value="ZINC_FINGER_C2H2_1"/>
    <property type="match status" value="3"/>
</dbReference>
<evidence type="ECO:0000259" key="7">
    <source>
        <dbReference type="PROSITE" id="PS50157"/>
    </source>
</evidence>
<dbReference type="PANTHER" id="PTHR24379">
    <property type="entry name" value="KRAB AND ZINC FINGER DOMAIN-CONTAINING"/>
    <property type="match status" value="1"/>
</dbReference>
<dbReference type="HOGENOM" id="CLU_630563_0_0_1"/>
<dbReference type="PROSITE" id="PS50157">
    <property type="entry name" value="ZINC_FINGER_C2H2_2"/>
    <property type="match status" value="3"/>
</dbReference>
<dbReference type="CTD" id="8232575"/>
<dbReference type="RefSeq" id="XP_002423184.1">
    <property type="nucleotide sequence ID" value="XM_002423139.1"/>
</dbReference>
<gene>
    <name evidence="9" type="primary">8232575</name>
    <name evidence="8" type="ORF">Phum_PHUM041790</name>
</gene>
<keyword evidence="1" id="KW-0479">Metal-binding</keyword>
<dbReference type="InterPro" id="IPR036236">
    <property type="entry name" value="Znf_C2H2_sf"/>
</dbReference>
<evidence type="ECO:0000256" key="6">
    <source>
        <dbReference type="SAM" id="MobiDB-lite"/>
    </source>
</evidence>
<proteinExistence type="predicted"/>
<dbReference type="Proteomes" id="UP000009046">
    <property type="component" value="Unassembled WGS sequence"/>
</dbReference>
<dbReference type="InterPro" id="IPR013087">
    <property type="entry name" value="Znf_C2H2_type"/>
</dbReference>
<dbReference type="eggNOG" id="KOG1721">
    <property type="taxonomic scope" value="Eukaryota"/>
</dbReference>
<dbReference type="EMBL" id="DS235012">
    <property type="protein sequence ID" value="EEB10446.1"/>
    <property type="molecule type" value="Genomic_DNA"/>
</dbReference>
<dbReference type="OrthoDB" id="6077919at2759"/>
<dbReference type="InParanoid" id="E0VAP0"/>
<evidence type="ECO:0000256" key="4">
    <source>
        <dbReference type="ARBA" id="ARBA00022833"/>
    </source>
</evidence>
<dbReference type="KEGG" id="phu:Phum_PHUM041790"/>
<dbReference type="PANTHER" id="PTHR24379:SF127">
    <property type="entry name" value="BLOODY FINGERS-RELATED"/>
    <property type="match status" value="1"/>
</dbReference>
<sequence>MDVAQKISTKLDKILNRLKALNLIHSFQLQINFCEIEENMKIYLKEIDFVLKKCLKKISKPKRAEIRNVISELVKKKNLNKEHVRTIEKNNHTHINTNFQDMNNSVDSNENVNKITLNESNCAKSDENEMEENTCEFFGKQLENSKKLIDSKKSTDFIGNDDIEHLKTLDIQHLLGNENNFKSSEKLGKPSTDFCKNLSSPNKKINSVKKIKSNVKNKEDNNKRSRKKNGKKKELREKKTNLEPPFTCFCGKIFEKIKSFKKHQSLKHSLNRMSFKCSTCEKKFFERGNLNRHMKSHNNNNNNNRYQCSACSKCFTRSDALKRHFSTMHVGQKQHSCKFCQKKFSLKFNRDVHEKNVNLNAFLQCELCGLKYKNKLTFKSHMTTTHSEKLLLKCDICNKSFSRKTNYKSHMKKKHSGISLIQTLLDSVTNGEIPP</sequence>
<feature type="domain" description="C2H2-type" evidence="7">
    <location>
        <begin position="275"/>
        <end position="302"/>
    </location>
</feature>
<keyword evidence="3 5" id="KW-0863">Zinc-finger</keyword>
<reference evidence="8" key="1">
    <citation type="submission" date="2007-04" db="EMBL/GenBank/DDBJ databases">
        <title>Annotation of Pediculus humanus corporis strain USDA.</title>
        <authorList>
            <person name="Kirkness E."/>
            <person name="Hannick L."/>
            <person name="Hass B."/>
            <person name="Bruggner R."/>
            <person name="Lawson D."/>
            <person name="Bidwell S."/>
            <person name="Joardar V."/>
            <person name="Caler E."/>
            <person name="Walenz B."/>
            <person name="Inman J."/>
            <person name="Schobel S."/>
            <person name="Galinsky K."/>
            <person name="Amedeo P."/>
            <person name="Strausberg R."/>
        </authorList>
    </citation>
    <scope>NUCLEOTIDE SEQUENCE</scope>
    <source>
        <strain evidence="8">USDA</strain>
    </source>
</reference>
<protein>
    <submittedName>
        <fullName evidence="8 9">Zinc finger protein, putative</fullName>
    </submittedName>
</protein>
<keyword evidence="4" id="KW-0862">Zinc</keyword>
<feature type="domain" description="C2H2-type" evidence="7">
    <location>
        <begin position="306"/>
        <end position="334"/>
    </location>
</feature>
<dbReference type="EMBL" id="AAZO01000488">
    <property type="status" value="NOT_ANNOTATED_CDS"/>
    <property type="molecule type" value="Genomic_DNA"/>
</dbReference>
<dbReference type="FunFam" id="3.30.160.60:FF:000446">
    <property type="entry name" value="Zinc finger protein"/>
    <property type="match status" value="1"/>
</dbReference>
<dbReference type="VEuPathDB" id="VectorBase:PHUM041790"/>
<dbReference type="SMART" id="SM00355">
    <property type="entry name" value="ZnF_C2H2"/>
    <property type="match status" value="6"/>
</dbReference>
<feature type="domain" description="C2H2-type" evidence="7">
    <location>
        <begin position="392"/>
        <end position="417"/>
    </location>
</feature>
<reference evidence="8" key="2">
    <citation type="submission" date="2007-04" db="EMBL/GenBank/DDBJ databases">
        <title>The genome of the human body louse.</title>
        <authorList>
            <consortium name="The Human Body Louse Genome Consortium"/>
            <person name="Kirkness E."/>
            <person name="Walenz B."/>
            <person name="Hass B."/>
            <person name="Bruggner R."/>
            <person name="Strausberg R."/>
        </authorList>
    </citation>
    <scope>NUCLEOTIDE SEQUENCE</scope>
    <source>
        <strain evidence="8">USDA</strain>
    </source>
</reference>
<keyword evidence="2" id="KW-0677">Repeat</keyword>
<evidence type="ECO:0000313" key="10">
    <source>
        <dbReference type="Proteomes" id="UP000009046"/>
    </source>
</evidence>
<evidence type="ECO:0000313" key="9">
    <source>
        <dbReference type="EnsemblMetazoa" id="PHUM041790-PA"/>
    </source>
</evidence>
<feature type="region of interest" description="Disordered" evidence="6">
    <location>
        <begin position="206"/>
        <end position="237"/>
    </location>
</feature>
<dbReference type="GO" id="GO:0000981">
    <property type="term" value="F:DNA-binding transcription factor activity, RNA polymerase II-specific"/>
    <property type="evidence" value="ECO:0007669"/>
    <property type="project" value="TreeGrafter"/>
</dbReference>
<evidence type="ECO:0000313" key="8">
    <source>
        <dbReference type="EMBL" id="EEB10446.1"/>
    </source>
</evidence>
<dbReference type="EnsemblMetazoa" id="PHUM041790-RA">
    <property type="protein sequence ID" value="PHUM041790-PA"/>
    <property type="gene ID" value="PHUM041790"/>
</dbReference>
<dbReference type="GO" id="GO:0008270">
    <property type="term" value="F:zinc ion binding"/>
    <property type="evidence" value="ECO:0007669"/>
    <property type="project" value="UniProtKB-KW"/>
</dbReference>
<organism>
    <name type="scientific">Pediculus humanus subsp. corporis</name>
    <name type="common">Body louse</name>
    <dbReference type="NCBI Taxonomy" id="121224"/>
    <lineage>
        <taxon>Eukaryota</taxon>
        <taxon>Metazoa</taxon>
        <taxon>Ecdysozoa</taxon>
        <taxon>Arthropoda</taxon>
        <taxon>Hexapoda</taxon>
        <taxon>Insecta</taxon>
        <taxon>Pterygota</taxon>
        <taxon>Neoptera</taxon>
        <taxon>Paraneoptera</taxon>
        <taxon>Psocodea</taxon>
        <taxon>Troctomorpha</taxon>
        <taxon>Phthiraptera</taxon>
        <taxon>Anoplura</taxon>
        <taxon>Pediculidae</taxon>
        <taxon>Pediculus</taxon>
    </lineage>
</organism>
<evidence type="ECO:0000256" key="1">
    <source>
        <dbReference type="ARBA" id="ARBA00022723"/>
    </source>
</evidence>
<dbReference type="SUPFAM" id="SSF57667">
    <property type="entry name" value="beta-beta-alpha zinc fingers"/>
    <property type="match status" value="3"/>
</dbReference>
<keyword evidence="10" id="KW-1185">Reference proteome</keyword>
<dbReference type="Gene3D" id="3.30.160.60">
    <property type="entry name" value="Classic Zinc Finger"/>
    <property type="match status" value="4"/>
</dbReference>
<dbReference type="GeneID" id="8232575"/>
<evidence type="ECO:0000256" key="5">
    <source>
        <dbReference type="PROSITE-ProRule" id="PRU00042"/>
    </source>
</evidence>
<dbReference type="GO" id="GO:0005634">
    <property type="term" value="C:nucleus"/>
    <property type="evidence" value="ECO:0007669"/>
    <property type="project" value="TreeGrafter"/>
</dbReference>
<dbReference type="Pfam" id="PF00096">
    <property type="entry name" value="zf-C2H2"/>
    <property type="match status" value="3"/>
</dbReference>